<reference evidence="2 3" key="1">
    <citation type="submission" date="2023-07" db="EMBL/GenBank/DDBJ databases">
        <title>Sorghum-associated microbial communities from plants grown in Nebraska, USA.</title>
        <authorList>
            <person name="Schachtman D."/>
        </authorList>
    </citation>
    <scope>NUCLEOTIDE SEQUENCE [LARGE SCALE GENOMIC DNA]</scope>
    <source>
        <strain evidence="2 3">584</strain>
    </source>
</reference>
<evidence type="ECO:0000256" key="1">
    <source>
        <dbReference type="SAM" id="Phobius"/>
    </source>
</evidence>
<dbReference type="EMBL" id="JAVDPW010000009">
    <property type="protein sequence ID" value="MDR6292364.1"/>
    <property type="molecule type" value="Genomic_DNA"/>
</dbReference>
<dbReference type="RefSeq" id="WP_309798402.1">
    <property type="nucleotide sequence ID" value="NZ_JAVDPW010000009.1"/>
</dbReference>
<evidence type="ECO:0000313" key="2">
    <source>
        <dbReference type="EMBL" id="MDR6292364.1"/>
    </source>
</evidence>
<feature type="transmembrane region" description="Helical" evidence="1">
    <location>
        <begin position="12"/>
        <end position="31"/>
    </location>
</feature>
<keyword evidence="3" id="KW-1185">Reference proteome</keyword>
<keyword evidence="1" id="KW-0812">Transmembrane</keyword>
<keyword evidence="1" id="KW-1133">Transmembrane helix</keyword>
<name>A0ABU1JWH4_9PROT</name>
<dbReference type="Proteomes" id="UP001262410">
    <property type="component" value="Unassembled WGS sequence"/>
</dbReference>
<evidence type="ECO:0008006" key="4">
    <source>
        <dbReference type="Google" id="ProtNLM"/>
    </source>
</evidence>
<accession>A0ABU1JWH4</accession>
<gene>
    <name evidence="2" type="ORF">E9232_004904</name>
</gene>
<keyword evidence="1" id="KW-0472">Membrane</keyword>
<protein>
    <recommendedName>
        <fullName evidence="4">DUF2730 family protein</fullName>
    </recommendedName>
</protein>
<sequence>MSDTGKKADWSYRILMVVMTAAIGWGVNWIGEKVETLGSLPGQVRKIGDDQTALKVSVDDVKKAQEEMKRTQSGFATGEQVGTLRSDVDKLTGRVDTMETTVNSLVKPARPR</sequence>
<organism evidence="2 3">
    <name type="scientific">Inquilinus ginsengisoli</name>
    <dbReference type="NCBI Taxonomy" id="363840"/>
    <lineage>
        <taxon>Bacteria</taxon>
        <taxon>Pseudomonadati</taxon>
        <taxon>Pseudomonadota</taxon>
        <taxon>Alphaproteobacteria</taxon>
        <taxon>Rhodospirillales</taxon>
        <taxon>Rhodospirillaceae</taxon>
        <taxon>Inquilinus</taxon>
    </lineage>
</organism>
<comment type="caution">
    <text evidence="2">The sequence shown here is derived from an EMBL/GenBank/DDBJ whole genome shotgun (WGS) entry which is preliminary data.</text>
</comment>
<proteinExistence type="predicted"/>
<evidence type="ECO:0000313" key="3">
    <source>
        <dbReference type="Proteomes" id="UP001262410"/>
    </source>
</evidence>